<sequence length="624" mass="70944">MVEIKPQDQELGFDGTNIAQFLDSYQSAAELDGASEYDMAHQICYFMRTEELMDVVEVMDGYEDHDWTTLKVSMLAYWTPVDEHEFTLQDLDVLLWYWSEKEGIAPAEDYPFFCESFEPIVSSLLRNNNRIGLEEIQDLCYEAFSAVLKSVHRSSSDLIPNRINHEINFQTTKDSITCLGTSPTGFSDALSKSVPHLDERNMNTKPELSEQLLEESQYLESLFFNPSPGLNAVKKLTPIISDPEEEYTNVEHKLSKQSTESPSQAEDPLFEAIIQPHSAVLLSKVSLTSKVTDPTESKIKLLPEERGEDHNHFIDRLDLSIHSFDSESHTLAARSTPDQSFQHFYTDTLLSNRIYNLGEHSFIEIEIPSVLGFVPSNLVLPFGGSLGEGDELPLFDFEDSMFHFKSDQALSIQDRLRDENKLPLFNFEQGDISFSWQFSAFHFKVDQDLSFQDTPQNPLCDKNKLSLFYLKTEDLFRELVLPFQDQLRDEDKLSCFKLGRKEEAKWRNWGTKVSPPNCASPRLDTPFVVKTLSCATYVSKTLLLPLSFDSALLGPIAALLLEEKVPATQSIQDLNTQQYLLVQGLSSNQDLDHHSPISGSRFNGVGHIRLFIFVKLHSPAARFT</sequence>
<accession>A0A0L0VYX8</accession>
<dbReference type="Proteomes" id="UP000054564">
    <property type="component" value="Unassembled WGS sequence"/>
</dbReference>
<keyword evidence="2" id="KW-1185">Reference proteome</keyword>
<protein>
    <submittedName>
        <fullName evidence="1">Uncharacterized protein</fullName>
    </submittedName>
</protein>
<comment type="caution">
    <text evidence="1">The sequence shown here is derived from an EMBL/GenBank/DDBJ whole genome shotgun (WGS) entry which is preliminary data.</text>
</comment>
<name>A0A0L0VYX8_9BASI</name>
<gene>
    <name evidence="1" type="ORF">PSTG_02399</name>
</gene>
<proteinExistence type="predicted"/>
<dbReference type="STRING" id="1165861.A0A0L0VYX8"/>
<dbReference type="AlphaFoldDB" id="A0A0L0VYX8"/>
<dbReference type="EMBL" id="AJIL01000012">
    <property type="protein sequence ID" value="KNF04489.1"/>
    <property type="molecule type" value="Genomic_DNA"/>
</dbReference>
<reference evidence="2" key="1">
    <citation type="submission" date="2014-03" db="EMBL/GenBank/DDBJ databases">
        <title>The Genome Sequence of Puccinia striiformis f. sp. tritici PST-78.</title>
        <authorList>
            <consortium name="The Broad Institute Genome Sequencing Platform"/>
            <person name="Cuomo C."/>
            <person name="Hulbert S."/>
            <person name="Chen X."/>
            <person name="Walker B."/>
            <person name="Young S.K."/>
            <person name="Zeng Q."/>
            <person name="Gargeya S."/>
            <person name="Fitzgerald M."/>
            <person name="Haas B."/>
            <person name="Abouelleil A."/>
            <person name="Alvarado L."/>
            <person name="Arachchi H.M."/>
            <person name="Berlin A.M."/>
            <person name="Chapman S.B."/>
            <person name="Goldberg J."/>
            <person name="Griggs A."/>
            <person name="Gujja S."/>
            <person name="Hansen M."/>
            <person name="Howarth C."/>
            <person name="Imamovic A."/>
            <person name="Larimer J."/>
            <person name="McCowan C."/>
            <person name="Montmayeur A."/>
            <person name="Murphy C."/>
            <person name="Neiman D."/>
            <person name="Pearson M."/>
            <person name="Priest M."/>
            <person name="Roberts A."/>
            <person name="Saif S."/>
            <person name="Shea T."/>
            <person name="Sisk P."/>
            <person name="Sykes S."/>
            <person name="Wortman J."/>
            <person name="Nusbaum C."/>
            <person name="Birren B."/>
        </authorList>
    </citation>
    <scope>NUCLEOTIDE SEQUENCE [LARGE SCALE GENOMIC DNA]</scope>
    <source>
        <strain evidence="2">race PST-78</strain>
    </source>
</reference>
<evidence type="ECO:0000313" key="2">
    <source>
        <dbReference type="Proteomes" id="UP000054564"/>
    </source>
</evidence>
<evidence type="ECO:0000313" key="1">
    <source>
        <dbReference type="EMBL" id="KNF04489.1"/>
    </source>
</evidence>
<organism evidence="1 2">
    <name type="scientific">Puccinia striiformis f. sp. tritici PST-78</name>
    <dbReference type="NCBI Taxonomy" id="1165861"/>
    <lineage>
        <taxon>Eukaryota</taxon>
        <taxon>Fungi</taxon>
        <taxon>Dikarya</taxon>
        <taxon>Basidiomycota</taxon>
        <taxon>Pucciniomycotina</taxon>
        <taxon>Pucciniomycetes</taxon>
        <taxon>Pucciniales</taxon>
        <taxon>Pucciniaceae</taxon>
        <taxon>Puccinia</taxon>
    </lineage>
</organism>